<evidence type="ECO:0000313" key="2">
    <source>
        <dbReference type="EMBL" id="RJT47814.1"/>
    </source>
</evidence>
<dbReference type="SUPFAM" id="SSF51206">
    <property type="entry name" value="cAMP-binding domain-like"/>
    <property type="match status" value="1"/>
</dbReference>
<proteinExistence type="predicted"/>
<dbReference type="InterPro" id="IPR018490">
    <property type="entry name" value="cNMP-bd_dom_sf"/>
</dbReference>
<dbReference type="EMBL" id="QZWB01000005">
    <property type="protein sequence ID" value="RJT47814.1"/>
    <property type="molecule type" value="Genomic_DNA"/>
</dbReference>
<dbReference type="Proteomes" id="UP000270757">
    <property type="component" value="Unassembled WGS sequence"/>
</dbReference>
<dbReference type="Gene3D" id="3.40.630.30">
    <property type="match status" value="1"/>
</dbReference>
<dbReference type="PROSITE" id="PS50042">
    <property type="entry name" value="CNMP_BINDING_3"/>
    <property type="match status" value="1"/>
</dbReference>
<comment type="caution">
    <text evidence="2">The sequence shown here is derived from an EMBL/GenBank/DDBJ whole genome shotgun (WGS) entry which is preliminary data.</text>
</comment>
<dbReference type="InterPro" id="IPR014710">
    <property type="entry name" value="RmlC-like_jellyroll"/>
</dbReference>
<organism evidence="2 3">
    <name type="scientific">Legionella taurinensis</name>
    <dbReference type="NCBI Taxonomy" id="70611"/>
    <lineage>
        <taxon>Bacteria</taxon>
        <taxon>Pseudomonadati</taxon>
        <taxon>Pseudomonadota</taxon>
        <taxon>Gammaproteobacteria</taxon>
        <taxon>Legionellales</taxon>
        <taxon>Legionellaceae</taxon>
        <taxon>Legionella</taxon>
    </lineage>
</organism>
<dbReference type="InterPro" id="IPR016181">
    <property type="entry name" value="Acyl_CoA_acyltransferase"/>
</dbReference>
<sequence>MLSCYLKYHLFRQVRVFEARSEEEKEHVFNFRYRIYHEEYKMIEPGYDHQRKILKDELDTHKQIILTYTVTKQAISSTCRSHYFQQTACPREMDGKYGLPELSIPSQHTLALSERLAVDKNIRGKYLAMVQTVYIATRLIRDLSTYFSFASCAPSLLRHYSRLGYRPYTSKLLQFDDRLEIPIAVIPDLKFLKESGSPVYPLMKKYCDPALLKQYEHYRPDILKNYLTQDASLDDLASDAFLKRRKSFFYHLKRPTADFLIRNGFFLTLPENGVLYTEKEHQQCQFVVISGQLILSKRGHTLIQLHAGDIVGEFGTFHDNYCRCVTVKAISDAQLLVLPRGILRKLYCFDTQLYANFTESYLKSIALREKKLICKLISSQR</sequence>
<name>A0A3A5LEH3_9GAMM</name>
<evidence type="ECO:0000313" key="3">
    <source>
        <dbReference type="Proteomes" id="UP000270757"/>
    </source>
</evidence>
<protein>
    <recommendedName>
        <fullName evidence="1">Cyclic nucleotide-binding domain-containing protein</fullName>
    </recommendedName>
</protein>
<reference evidence="2 3" key="1">
    <citation type="submission" date="2018-09" db="EMBL/GenBank/DDBJ databases">
        <title>Draft genome sequences of Legionella taurinensis isolated from water samples.</title>
        <authorList>
            <person name="Chakeri A."/>
            <person name="Allerberger F."/>
            <person name="Kundi M."/>
            <person name="Ruppitsch W."/>
            <person name="Schmid D."/>
        </authorList>
    </citation>
    <scope>NUCLEOTIDE SEQUENCE [LARGE SCALE GENOMIC DNA]</scope>
    <source>
        <strain evidence="2 3">4570-18-6</strain>
    </source>
</reference>
<feature type="domain" description="Cyclic nucleotide-binding" evidence="1">
    <location>
        <begin position="248"/>
        <end position="364"/>
    </location>
</feature>
<gene>
    <name evidence="2" type="ORF">D6J04_06680</name>
</gene>
<dbReference type="GeneID" id="48946943"/>
<dbReference type="Pfam" id="PF00027">
    <property type="entry name" value="cNMP_binding"/>
    <property type="match status" value="1"/>
</dbReference>
<dbReference type="CDD" id="cd00038">
    <property type="entry name" value="CAP_ED"/>
    <property type="match status" value="1"/>
</dbReference>
<dbReference type="SUPFAM" id="SSF55729">
    <property type="entry name" value="Acyl-CoA N-acyltransferases (Nat)"/>
    <property type="match status" value="1"/>
</dbReference>
<evidence type="ECO:0000259" key="1">
    <source>
        <dbReference type="PROSITE" id="PS50042"/>
    </source>
</evidence>
<dbReference type="RefSeq" id="WP_115300571.1">
    <property type="nucleotide sequence ID" value="NZ_CAAAIR010000006.1"/>
</dbReference>
<accession>A0A3A5LEH3</accession>
<dbReference type="InterPro" id="IPR000595">
    <property type="entry name" value="cNMP-bd_dom"/>
</dbReference>
<dbReference type="AlphaFoldDB" id="A0A3A5LEH3"/>
<dbReference type="Gene3D" id="2.60.120.10">
    <property type="entry name" value="Jelly Rolls"/>
    <property type="match status" value="1"/>
</dbReference>